<feature type="compositionally biased region" description="Low complexity" evidence="1">
    <location>
        <begin position="35"/>
        <end position="44"/>
    </location>
</feature>
<dbReference type="EMBL" id="CAXAMN010026572">
    <property type="protein sequence ID" value="CAK9103995.1"/>
    <property type="molecule type" value="Genomic_DNA"/>
</dbReference>
<evidence type="ECO:0000256" key="1">
    <source>
        <dbReference type="SAM" id="MobiDB-lite"/>
    </source>
</evidence>
<evidence type="ECO:0008006" key="4">
    <source>
        <dbReference type="Google" id="ProtNLM"/>
    </source>
</evidence>
<sequence length="649" mass="71414">MGNVGARSQCCSGDHLGEANDPEPPEITRGGLNDLSLSKSSSKLKPQEDPVESHRSSQDFDRARRRTRTWVQDVPSSVRSFLVKVTKPLGKEKSAKLGLDIDYAEESTAIPVVDVNGGLMGQWNDENPMQLVRSGDCIVAVNGISKDVPNMLKSLMNVGQLELLVIRGTTDENGTEPVASGLLAAEGYYQQVEAQQIAAVTGNHETAPKAPTLGASTSVEPSSDQLARELARKRTLNWFVRGANISQEVRQSNTCSFEVPVEALSAAVERDRTALVLADGRVLLWHEGRMPGRRAEVTLLFPEPPSVLWCDGQLLCFGGRHMREASLLVKTDALKMNAGNAFTLNALDLGESAGEVKSPDGQPIVCAASSVGVFATSTDSLLCLWAANWPPPCEPSMRTRTRTPQKVIQMSFVHCAEEVLLVLYSDVLHLHDSSLQLQHIWRWTEPGASVTLPEPSVPSARATVLLSQETSSGTRVGWLDLCDKGQPKLADLPSLIDQVSLSGSSSGRLRALVQRRAGRCCLLSSEPVLTRSMAMCLRQSYLKAWERSMTQLARSCSKLLPRPRGKAKPEVQQLLQRLSMEVLPGKDAFLWGDVFRACFEFAMPLRTFDERLSYHARFEGKKPQNVLKRYMQRCQVANSEELQEPMHFM</sequence>
<dbReference type="Proteomes" id="UP001642484">
    <property type="component" value="Unassembled WGS sequence"/>
</dbReference>
<reference evidence="2 3" key="1">
    <citation type="submission" date="2024-02" db="EMBL/GenBank/DDBJ databases">
        <authorList>
            <person name="Chen Y."/>
            <person name="Shah S."/>
            <person name="Dougan E. K."/>
            <person name="Thang M."/>
            <person name="Chan C."/>
        </authorList>
    </citation>
    <scope>NUCLEOTIDE SEQUENCE [LARGE SCALE GENOMIC DNA]</scope>
</reference>
<comment type="caution">
    <text evidence="2">The sequence shown here is derived from an EMBL/GenBank/DDBJ whole genome shotgun (WGS) entry which is preliminary data.</text>
</comment>
<evidence type="ECO:0000313" key="2">
    <source>
        <dbReference type="EMBL" id="CAK9103995.1"/>
    </source>
</evidence>
<keyword evidence="3" id="KW-1185">Reference proteome</keyword>
<accession>A0ABP0RTL8</accession>
<feature type="compositionally biased region" description="Basic and acidic residues" evidence="1">
    <location>
        <begin position="45"/>
        <end position="62"/>
    </location>
</feature>
<feature type="region of interest" description="Disordered" evidence="1">
    <location>
        <begin position="1"/>
        <end position="66"/>
    </location>
</feature>
<evidence type="ECO:0000313" key="3">
    <source>
        <dbReference type="Proteomes" id="UP001642484"/>
    </source>
</evidence>
<name>A0ABP0RTL8_9DINO</name>
<gene>
    <name evidence="2" type="ORF">CCMP2556_LOCUS48785</name>
</gene>
<protein>
    <recommendedName>
        <fullName evidence="4">PDZ domain-containing protein</fullName>
    </recommendedName>
</protein>
<proteinExistence type="predicted"/>
<organism evidence="2 3">
    <name type="scientific">Durusdinium trenchii</name>
    <dbReference type="NCBI Taxonomy" id="1381693"/>
    <lineage>
        <taxon>Eukaryota</taxon>
        <taxon>Sar</taxon>
        <taxon>Alveolata</taxon>
        <taxon>Dinophyceae</taxon>
        <taxon>Suessiales</taxon>
        <taxon>Symbiodiniaceae</taxon>
        <taxon>Durusdinium</taxon>
    </lineage>
</organism>